<keyword evidence="2 4" id="KW-0378">Hydrolase</keyword>
<dbReference type="EMBL" id="JBDLNV010000004">
    <property type="protein sequence ID" value="MFM1724084.1"/>
    <property type="molecule type" value="Genomic_DNA"/>
</dbReference>
<gene>
    <name evidence="6" type="ORF">ABEU20_002660</name>
</gene>
<sequence length="820" mass="88439">MTRRLFQLLDDTTEGPRSGRVPGHAVPMTMREQVSLTAGADFWHTHTPPVAGLPAIMLTDGPHGVRKQAATASGYSPQSVPATCFPTASALAATWDVELVEEVGVALGTEARTEGVSVLLGPGANIKRSALCGRNFEYFSEDPFLSSRMAAAWIRGVQGTGVGASLKHFAVNNQEFRRYSVDAVVDARALREIYLATFEHAVIDARPATVMAAYNRVNGTHCAENHWLLTTILREQWGFDGLVVSDWGAVTRRSRCLAAGLDLEMPGYGGRGDDAVLAALEAGELPPAAVARAADAVTRLIERTEPARAAAPGYDAAAHHTLARRAAEAGTVLLKNDGTLPLATSSRIAVVGEFAKQPRYQGAGSSGINPHRLDDAWTDLVERLGTERLTYAPGYRRGSGRTDPALLDEARAVARDADVTVVFAGLPDSYETEGVDRADLSLPAGHDALIAAVAEVCPRVVVVLANGAPVTMPWHDDVAAIVESYLGGQAAGSAISRILTGDAEPGGRLAETFPVHTSDNPVHVWPAGPSVVEYRESIYVGYRYYDTARIDVRYPFGHGLSYTTFAWSELEIADVFDSTADDTEQRFDVSVRITNTGDRPGSEVVQVYVRDVESTVYRPEQELAAFAKVFLAAGESRRITVHVGRRAFSFWDTTIDDWSIESGDFEIRVGASSRDIRESAIVHLESDRSGFDPGPDAYHGSPVFERTAFAEMYGKPLPHNDVDAPGHYTVDTPIADIRHPAATLLTRVLRRKVAAMAPTLDEDDPLSLLAERSLQELPPRMMPMLTQGAVTADATAAFVDICNGHGVRGVRALVTALRRR</sequence>
<dbReference type="InterPro" id="IPR036962">
    <property type="entry name" value="Glyco_hydro_3_N_sf"/>
</dbReference>
<dbReference type="Gene3D" id="3.20.20.300">
    <property type="entry name" value="Glycoside hydrolase, family 3, N-terminal domain"/>
    <property type="match status" value="1"/>
</dbReference>
<protein>
    <submittedName>
        <fullName evidence="6">Glycoside hydrolase family 3 C-terminal domain-containing protein</fullName>
    </submittedName>
</protein>
<evidence type="ECO:0000259" key="5">
    <source>
        <dbReference type="SMART" id="SM01217"/>
    </source>
</evidence>
<dbReference type="InterPro" id="IPR001764">
    <property type="entry name" value="Glyco_hydro_3_N"/>
</dbReference>
<feature type="domain" description="Fibronectin type III-like" evidence="5">
    <location>
        <begin position="603"/>
        <end position="673"/>
    </location>
</feature>
<keyword evidence="3" id="KW-0119">Carbohydrate metabolism</keyword>
<dbReference type="Gene3D" id="2.60.40.10">
    <property type="entry name" value="Immunoglobulins"/>
    <property type="match status" value="1"/>
</dbReference>
<dbReference type="SMART" id="SM01217">
    <property type="entry name" value="Fn3_like"/>
    <property type="match status" value="1"/>
</dbReference>
<evidence type="ECO:0000256" key="3">
    <source>
        <dbReference type="ARBA" id="ARBA00023277"/>
    </source>
</evidence>
<dbReference type="Pfam" id="PF01915">
    <property type="entry name" value="Glyco_hydro_3_C"/>
    <property type="match status" value="1"/>
</dbReference>
<dbReference type="Gene3D" id="3.40.50.1700">
    <property type="entry name" value="Glycoside hydrolase family 3 C-terminal domain"/>
    <property type="match status" value="1"/>
</dbReference>
<keyword evidence="7" id="KW-1185">Reference proteome</keyword>
<dbReference type="SUPFAM" id="SSF52279">
    <property type="entry name" value="Beta-D-glucan exohydrolase, C-terminal domain"/>
    <property type="match status" value="1"/>
</dbReference>
<dbReference type="InterPro" id="IPR019800">
    <property type="entry name" value="Glyco_hydro_3_AS"/>
</dbReference>
<evidence type="ECO:0000256" key="2">
    <source>
        <dbReference type="ARBA" id="ARBA00022801"/>
    </source>
</evidence>
<dbReference type="Pfam" id="PF00933">
    <property type="entry name" value="Glyco_hydro_3"/>
    <property type="match status" value="1"/>
</dbReference>
<dbReference type="PANTHER" id="PTHR42715">
    <property type="entry name" value="BETA-GLUCOSIDASE"/>
    <property type="match status" value="1"/>
</dbReference>
<dbReference type="PROSITE" id="PS00775">
    <property type="entry name" value="GLYCOSYL_HYDROL_F3"/>
    <property type="match status" value="1"/>
</dbReference>
<dbReference type="RefSeq" id="WP_420164641.1">
    <property type="nucleotide sequence ID" value="NZ_JBDLNV010000004.1"/>
</dbReference>
<dbReference type="InterPro" id="IPR026891">
    <property type="entry name" value="Fn3-like"/>
</dbReference>
<comment type="caution">
    <text evidence="6">The sequence shown here is derived from an EMBL/GenBank/DDBJ whole genome shotgun (WGS) entry which is preliminary data.</text>
</comment>
<dbReference type="PANTHER" id="PTHR42715:SF10">
    <property type="entry name" value="BETA-GLUCOSIDASE"/>
    <property type="match status" value="1"/>
</dbReference>
<dbReference type="GO" id="GO:0016787">
    <property type="term" value="F:hydrolase activity"/>
    <property type="evidence" value="ECO:0007669"/>
    <property type="project" value="UniProtKB-KW"/>
</dbReference>
<dbReference type="InterPro" id="IPR036881">
    <property type="entry name" value="Glyco_hydro_3_C_sf"/>
</dbReference>
<evidence type="ECO:0000256" key="4">
    <source>
        <dbReference type="RuleBase" id="RU361161"/>
    </source>
</evidence>
<evidence type="ECO:0000256" key="1">
    <source>
        <dbReference type="ARBA" id="ARBA00005336"/>
    </source>
</evidence>
<comment type="similarity">
    <text evidence="1 4">Belongs to the glycosyl hydrolase 3 family.</text>
</comment>
<evidence type="ECO:0000313" key="7">
    <source>
        <dbReference type="Proteomes" id="UP001629745"/>
    </source>
</evidence>
<proteinExistence type="inferred from homology"/>
<dbReference type="Pfam" id="PF14310">
    <property type="entry name" value="Fn3-like"/>
    <property type="match status" value="1"/>
</dbReference>
<dbReference type="Proteomes" id="UP001629745">
    <property type="component" value="Unassembled WGS sequence"/>
</dbReference>
<reference evidence="6 7" key="1">
    <citation type="submission" date="2023-11" db="EMBL/GenBank/DDBJ databases">
        <authorList>
            <person name="Val-Calvo J."/>
            <person name="Scortti M."/>
            <person name="Vazquez-Boland J."/>
        </authorList>
    </citation>
    <scope>NUCLEOTIDE SEQUENCE [LARGE SCALE GENOMIC DNA]</scope>
    <source>
        <strain evidence="6 7">PAM 2766</strain>
    </source>
</reference>
<evidence type="ECO:0000313" key="6">
    <source>
        <dbReference type="EMBL" id="MFM1724084.1"/>
    </source>
</evidence>
<dbReference type="InterPro" id="IPR013783">
    <property type="entry name" value="Ig-like_fold"/>
</dbReference>
<dbReference type="InterPro" id="IPR017853">
    <property type="entry name" value="GH"/>
</dbReference>
<organism evidence="6 7">
    <name type="scientific">Rhodococcus parequi</name>
    <dbReference type="NCBI Taxonomy" id="3137122"/>
    <lineage>
        <taxon>Bacteria</taxon>
        <taxon>Bacillati</taxon>
        <taxon>Actinomycetota</taxon>
        <taxon>Actinomycetes</taxon>
        <taxon>Mycobacteriales</taxon>
        <taxon>Nocardiaceae</taxon>
        <taxon>Rhodococcus</taxon>
    </lineage>
</organism>
<dbReference type="PRINTS" id="PR00133">
    <property type="entry name" value="GLHYDRLASE3"/>
</dbReference>
<keyword evidence="4" id="KW-0326">Glycosidase</keyword>
<name>A0ABW9FFR2_9NOCA</name>
<dbReference type="InterPro" id="IPR002772">
    <property type="entry name" value="Glyco_hydro_3_C"/>
</dbReference>
<dbReference type="InterPro" id="IPR050288">
    <property type="entry name" value="Cellulose_deg_GH3"/>
</dbReference>
<accession>A0ABW9FFR2</accession>
<dbReference type="SUPFAM" id="SSF51445">
    <property type="entry name" value="(Trans)glycosidases"/>
    <property type="match status" value="1"/>
</dbReference>